<keyword evidence="1" id="KW-0472">Membrane</keyword>
<evidence type="ECO:0000313" key="3">
    <source>
        <dbReference type="Proteomes" id="UP000095492"/>
    </source>
</evidence>
<organism evidence="2 3">
    <name type="scientific">Eubacterium ramulus</name>
    <dbReference type="NCBI Taxonomy" id="39490"/>
    <lineage>
        <taxon>Bacteria</taxon>
        <taxon>Bacillati</taxon>
        <taxon>Bacillota</taxon>
        <taxon>Clostridia</taxon>
        <taxon>Eubacteriales</taxon>
        <taxon>Eubacteriaceae</taxon>
        <taxon>Eubacterium</taxon>
    </lineage>
</organism>
<evidence type="ECO:0000313" key="2">
    <source>
        <dbReference type="EMBL" id="CUM72460.1"/>
    </source>
</evidence>
<feature type="transmembrane region" description="Helical" evidence="1">
    <location>
        <begin position="43"/>
        <end position="59"/>
    </location>
</feature>
<dbReference type="AlphaFoldDB" id="A0A173R3G8"/>
<proteinExistence type="predicted"/>
<gene>
    <name evidence="2" type="ORF">ERS852448_00181</name>
</gene>
<dbReference type="RefSeq" id="WP_021737682.1">
    <property type="nucleotide sequence ID" value="NZ_CP173382.1"/>
</dbReference>
<accession>A0A173R3G8</accession>
<protein>
    <submittedName>
        <fullName evidence="2">Uncharacterized protein</fullName>
    </submittedName>
</protein>
<sequence length="75" mass="8464">MKEMILDNAKMEGELYIVQDLLQDGKPMASWNMRGTVLKMQKICWIAVILCISAIQPAYADRNHAPSLSCVPLEK</sequence>
<dbReference type="Proteomes" id="UP000095492">
    <property type="component" value="Unassembled WGS sequence"/>
</dbReference>
<dbReference type="GeneID" id="97390467"/>
<keyword evidence="1" id="KW-0812">Transmembrane</keyword>
<reference evidence="2 3" key="1">
    <citation type="submission" date="2015-09" db="EMBL/GenBank/DDBJ databases">
        <authorList>
            <consortium name="Pathogen Informatics"/>
        </authorList>
    </citation>
    <scope>NUCLEOTIDE SEQUENCE [LARGE SCALE GENOMIC DNA]</scope>
    <source>
        <strain evidence="2 3">2789STDY5608891</strain>
    </source>
</reference>
<evidence type="ECO:0000256" key="1">
    <source>
        <dbReference type="SAM" id="Phobius"/>
    </source>
</evidence>
<name>A0A173R3G8_EUBRA</name>
<dbReference type="EMBL" id="CYYA01000001">
    <property type="protein sequence ID" value="CUM72460.1"/>
    <property type="molecule type" value="Genomic_DNA"/>
</dbReference>
<keyword evidence="1" id="KW-1133">Transmembrane helix</keyword>